<dbReference type="EMBL" id="AGCU01161241">
    <property type="status" value="NOT_ANNOTATED_CDS"/>
    <property type="molecule type" value="Genomic_DNA"/>
</dbReference>
<feature type="compositionally biased region" description="Acidic residues" evidence="14">
    <location>
        <begin position="1216"/>
        <end position="1233"/>
    </location>
</feature>
<evidence type="ECO:0000259" key="16">
    <source>
        <dbReference type="PROSITE" id="PS50280"/>
    </source>
</evidence>
<dbReference type="GO" id="GO:0010628">
    <property type="term" value="P:positive regulation of gene expression"/>
    <property type="evidence" value="ECO:0007669"/>
    <property type="project" value="Ensembl"/>
</dbReference>
<feature type="domain" description="Post-SET" evidence="17">
    <location>
        <begin position="1722"/>
        <end position="1738"/>
    </location>
</feature>
<dbReference type="SUPFAM" id="SSF54928">
    <property type="entry name" value="RNA-binding domain, RBD"/>
    <property type="match status" value="1"/>
</dbReference>
<dbReference type="FunFam" id="2.170.270.10:FF:000010">
    <property type="entry name" value="Histone-lysine N-methyltransferase"/>
    <property type="match status" value="1"/>
</dbReference>
<evidence type="ECO:0000256" key="1">
    <source>
        <dbReference type="ARBA" id="ARBA00004123"/>
    </source>
</evidence>
<keyword evidence="4" id="KW-0489">Methyltransferase</keyword>
<dbReference type="GO" id="GO:0045646">
    <property type="term" value="P:regulation of erythrocyte differentiation"/>
    <property type="evidence" value="ECO:0007669"/>
    <property type="project" value="Ensembl"/>
</dbReference>
<evidence type="ECO:0000256" key="5">
    <source>
        <dbReference type="ARBA" id="ARBA00022679"/>
    </source>
</evidence>
<feature type="domain" description="SET" evidence="16">
    <location>
        <begin position="1599"/>
        <end position="1716"/>
    </location>
</feature>
<feature type="region of interest" description="Disordered" evidence="14">
    <location>
        <begin position="707"/>
        <end position="734"/>
    </location>
</feature>
<dbReference type="CDD" id="cd19169">
    <property type="entry name" value="SET_SETD1"/>
    <property type="match status" value="1"/>
</dbReference>
<dbReference type="GO" id="GO:0007420">
    <property type="term" value="P:brain development"/>
    <property type="evidence" value="ECO:0007669"/>
    <property type="project" value="Ensembl"/>
</dbReference>
<keyword evidence="8 13" id="KW-0694">RNA-binding</keyword>
<evidence type="ECO:0000256" key="6">
    <source>
        <dbReference type="ARBA" id="ARBA00022691"/>
    </source>
</evidence>
<dbReference type="STRING" id="13735.ENSPSIP00000005448"/>
<dbReference type="InterPro" id="IPR001214">
    <property type="entry name" value="SET_dom"/>
</dbReference>
<dbReference type="SMART" id="SM00317">
    <property type="entry name" value="SET"/>
    <property type="match status" value="1"/>
</dbReference>
<dbReference type="Ensembl" id="ENSPSIT00000005480.1">
    <property type="protein sequence ID" value="ENSPSIP00000005448.1"/>
    <property type="gene ID" value="ENSPSIG00000005027.1"/>
</dbReference>
<dbReference type="EMBL" id="AGCU01161242">
    <property type="status" value="NOT_ANNOTATED_CDS"/>
    <property type="molecule type" value="Genomic_DNA"/>
</dbReference>
<dbReference type="Proteomes" id="UP000007267">
    <property type="component" value="Unassembled WGS sequence"/>
</dbReference>
<keyword evidence="12" id="KW-0539">Nucleus</keyword>
<evidence type="ECO:0000256" key="8">
    <source>
        <dbReference type="ARBA" id="ARBA00022884"/>
    </source>
</evidence>
<feature type="region of interest" description="Disordered" evidence="14">
    <location>
        <begin position="474"/>
        <end position="566"/>
    </location>
</feature>
<dbReference type="EMBL" id="AGCU01161240">
    <property type="status" value="NOT_ANNOTATED_CDS"/>
    <property type="molecule type" value="Genomic_DNA"/>
</dbReference>
<dbReference type="InterPro" id="IPR003616">
    <property type="entry name" value="Post-SET_dom"/>
</dbReference>
<evidence type="ECO:0000256" key="2">
    <source>
        <dbReference type="ARBA" id="ARBA00004286"/>
    </source>
</evidence>
<feature type="region of interest" description="Disordered" evidence="14">
    <location>
        <begin position="852"/>
        <end position="1017"/>
    </location>
</feature>
<evidence type="ECO:0000256" key="3">
    <source>
        <dbReference type="ARBA" id="ARBA00022454"/>
    </source>
</evidence>
<dbReference type="OMA" id="KVSRYPD"/>
<keyword evidence="19" id="KW-1185">Reference proteome</keyword>
<feature type="compositionally biased region" description="Pro residues" evidence="14">
    <location>
        <begin position="1341"/>
        <end position="1353"/>
    </location>
</feature>
<feature type="compositionally biased region" description="Basic and acidic residues" evidence="14">
    <location>
        <begin position="1001"/>
        <end position="1017"/>
    </location>
</feature>
<dbReference type="Gene3D" id="2.170.270.10">
    <property type="entry name" value="SET domain"/>
    <property type="match status" value="1"/>
</dbReference>
<sequence length="1738" mass="190195">NFQWRSYKLVIDPALRRAPQKIYRYDGVHFSAPDSGYPPVGDVRDPRPRRIWSKHRDLSLPVPKFKLDEFYIGQIPLKEVTFARLNDNIKEPFLAEMCKKYGEIEEIEILYNPKNRKHLGLAKVLFTSTRGAKETVKNLHNTSVMGNIIHAQLDIKGQQRMKYYELIVNGSYTPQTVPTGGKSLSEKFPAPVTQAETVQESESRRRQSTDSSYSASTVGSTPGNGTPCSQDTPYSSGRQDTPSFYGQFTPQSSQGTPHTPRGGTPYSQDSAYSSRQGTPSYSSYHPEPTSYKSRRHENSYTESYSRRHYSSSSSSSSSAAAATSSSSSHYRSSAQTSHSPGQQGEPFAAPGAVFPPFPAPPEPFPLPPEPHPCDQDYRLLPTAETFAANSLPPTEFLAQESKEDTAPGSKESKEEPSPTVVGAEDQAQSPAPQASPARLGSPAPETTNESVPFAQHSSLDSRIEMLLKEQRSKFSFLNSDTEEEEEEGGRAGTKGAEPHGPCTPPPPLPVSFEDVVPASDAGGESPKANGQDRASQQSSGEDMEISEEEAEDEPAGSATADPHFPVLPAGLGHLPLGVSAFARPPEPPPAYPLQPLMSVSLPHLTGEADYSQAPPPHHLQAPGLPDYGVQAGTAGTGPGTAAPPHIYDFVNSLELMNRLGNQWGGMPMSFQMQTQMLSRLHQLRQGKGQFEEPFPYHQEAAAFASHPVYGPPANAEEPPPGSEQPPPPPSQPQRLLEFRAAGWGYQEEAPCDPHASTVDSVLATLTQEMKSIMQRDLNRKMVENVAFSTFDKWWERKEQKAKNAAKQQAKEEEKEKTKLKDPALLSLVDCSLEGFSFGTGLRGALRLPSFKVKRKEPSEISESSEEPRPRPSTPAEEDGEWLLVSGVSRVGSSGPALPLLIPDKEAAQGPKGAKRDEEWIRGPGKRRKLFCLDSEGEETSEESSSEKVSAAPTSSPSPQVETSRQGPSPGRLKVGCLGDQGAQQEEEEDEQEEDEEEEEQRQEGDAAHSDKEDSEGKRTGCFPFLALGGGGGAGAQQGALCCRGRGGGPAGGAVLQGGGAGCRAQHEPCRKSCLSGEAETRPLMFSGCHNPESPPASVRARAPVSWPAPRRLTVLRLPRAHCAARRRTRHHFSLQKKIDVQVGLLSSCPSALGELLHPRAHSIAIPWRLSCPLLCLEAAESEDSSKYSLYEESDDDSDSASDSESSSSSSSSSSSDEAESVEGSAEDSMDESTMDSCPTAPAGKGSKTESSVGTELEKVKEATLGMCLITSIPSERAGLSRPSHLSSGGQKGPGQEPARGPGFHLGAWLRVSNSPPMISLPTEPAMEQKAGPPEEREAEPAPRPSSPIPLLPPPKKRRKTVSFSAPGEEEVAKVEVGVLLALAGEDRARRKHHRDQEEASDSPASEPCLSESEEEESEDADAGETRRRTLRSHSHKPWPQPLPSFETRSEFEQMTILYDIWNSGLDVEDMHYLKLTYERLLQEDNSTDWLNDTHWVHHTLPPLTNIANPKRKRKSSDLREHQTGCARSEGYYPISKKEKDKYLDRYRCSKSPSPSISQGTNRILSERRSEQRRLLSAIGSSAILDSDLLKLNQLKFRKKKLRFGRSRIHEWGLFAMEPIAADEMVIEYVGQNIRQVVADMREKRYVQEGIGSSYLFRVDHDTIIDATKCGNLARFINHCCTPNCYAKVITIEAQKKIVIYSKQPIGVNEEITYDYKFPIEENKIPCLCGTESCRGTLN</sequence>
<keyword evidence="6" id="KW-0949">S-adenosyl-L-methionine</keyword>
<dbReference type="GO" id="GO:0048188">
    <property type="term" value="C:Set1C/COMPASS complex"/>
    <property type="evidence" value="ECO:0007669"/>
    <property type="project" value="InterPro"/>
</dbReference>
<dbReference type="eggNOG" id="KOG1080">
    <property type="taxonomic scope" value="Eukaryota"/>
</dbReference>
<dbReference type="CDD" id="cd12548">
    <property type="entry name" value="RRM_Set1A"/>
    <property type="match status" value="1"/>
</dbReference>
<keyword evidence="7" id="KW-0156">Chromatin regulator</keyword>
<feature type="compositionally biased region" description="Basic and acidic residues" evidence="14">
    <location>
        <begin position="400"/>
        <end position="416"/>
    </location>
</feature>
<dbReference type="PROSITE" id="PS50102">
    <property type="entry name" value="RRM"/>
    <property type="match status" value="1"/>
</dbReference>
<keyword evidence="3" id="KW-0158">Chromosome</keyword>
<keyword evidence="9" id="KW-0805">Transcription regulation</keyword>
<organism evidence="18 19">
    <name type="scientific">Pelodiscus sinensis</name>
    <name type="common">Chinese softshell turtle</name>
    <name type="synonym">Trionyx sinensis</name>
    <dbReference type="NCBI Taxonomy" id="13735"/>
    <lineage>
        <taxon>Eukaryota</taxon>
        <taxon>Metazoa</taxon>
        <taxon>Chordata</taxon>
        <taxon>Craniata</taxon>
        <taxon>Vertebrata</taxon>
        <taxon>Euteleostomi</taxon>
        <taxon>Archelosauria</taxon>
        <taxon>Testudinata</taxon>
        <taxon>Testudines</taxon>
        <taxon>Cryptodira</taxon>
        <taxon>Trionychia</taxon>
        <taxon>Trionychidae</taxon>
        <taxon>Pelodiscus</taxon>
    </lineage>
</organism>
<evidence type="ECO:0000256" key="4">
    <source>
        <dbReference type="ARBA" id="ARBA00022603"/>
    </source>
</evidence>
<evidence type="ECO:0000313" key="19">
    <source>
        <dbReference type="Proteomes" id="UP000007267"/>
    </source>
</evidence>
<feature type="compositionally biased region" description="Low complexity" evidence="14">
    <location>
        <begin position="884"/>
        <end position="894"/>
    </location>
</feature>
<comment type="subcellular location">
    <subcellularLocation>
        <location evidence="2">Chromosome</location>
    </subcellularLocation>
    <subcellularLocation>
        <location evidence="1">Nucleus</location>
    </subcellularLocation>
</comment>
<feature type="compositionally biased region" description="Low complexity" evidence="14">
    <location>
        <begin position="1202"/>
        <end position="1215"/>
    </location>
</feature>
<dbReference type="PANTHER" id="PTHR45814">
    <property type="entry name" value="HISTONE-LYSINE N-METHYLTRANSFERASE SETD1"/>
    <property type="match status" value="1"/>
</dbReference>
<reference evidence="18" key="3">
    <citation type="submission" date="2025-08" db="UniProtKB">
        <authorList>
            <consortium name="Ensembl"/>
        </authorList>
    </citation>
    <scope>IDENTIFICATION</scope>
</reference>
<feature type="compositionally biased region" description="Polar residues" evidence="14">
    <location>
        <begin position="444"/>
        <end position="457"/>
    </location>
</feature>
<dbReference type="GO" id="GO:0000791">
    <property type="term" value="C:euchromatin"/>
    <property type="evidence" value="ECO:0007669"/>
    <property type="project" value="Ensembl"/>
</dbReference>
<dbReference type="EMBL" id="AGCU01161239">
    <property type="status" value="NOT_ANNOTATED_CDS"/>
    <property type="molecule type" value="Genomic_DNA"/>
</dbReference>
<feature type="compositionally biased region" description="Low complexity" evidence="14">
    <location>
        <begin position="310"/>
        <end position="352"/>
    </location>
</feature>
<feature type="region of interest" description="Disordered" evidence="14">
    <location>
        <begin position="1185"/>
        <end position="1257"/>
    </location>
</feature>
<keyword evidence="10" id="KW-0010">Activator</keyword>
<dbReference type="EMBL" id="AGCU01161243">
    <property type="status" value="NOT_ANNOTATED_CDS"/>
    <property type="molecule type" value="Genomic_DNA"/>
</dbReference>
<evidence type="ECO:0000256" key="7">
    <source>
        <dbReference type="ARBA" id="ARBA00022853"/>
    </source>
</evidence>
<dbReference type="FunFam" id="3.30.70.330:FF:000178">
    <property type="entry name" value="Histone-lysine N-methyltransferase"/>
    <property type="match status" value="1"/>
</dbReference>
<feature type="compositionally biased region" description="Acidic residues" evidence="14">
    <location>
        <begin position="1411"/>
        <end position="1422"/>
    </location>
</feature>
<reference evidence="19" key="1">
    <citation type="submission" date="2011-10" db="EMBL/GenBank/DDBJ databases">
        <authorList>
            <consortium name="Soft-shell Turtle Genome Consortium"/>
        </authorList>
    </citation>
    <scope>NUCLEOTIDE SEQUENCE [LARGE SCALE GENOMIC DNA]</scope>
    <source>
        <strain evidence="19">Daiwa-1</strain>
    </source>
</reference>
<dbReference type="GO" id="GO:0003723">
    <property type="term" value="F:RNA binding"/>
    <property type="evidence" value="ECO:0007669"/>
    <property type="project" value="UniProtKB-UniRule"/>
</dbReference>
<dbReference type="InterPro" id="IPR046341">
    <property type="entry name" value="SET_dom_sf"/>
</dbReference>
<evidence type="ECO:0000256" key="12">
    <source>
        <dbReference type="ARBA" id="ARBA00023242"/>
    </source>
</evidence>
<feature type="region of interest" description="Disordered" evidence="14">
    <location>
        <begin position="1387"/>
        <end position="1446"/>
    </location>
</feature>
<dbReference type="EMBL" id="AGCU01161238">
    <property type="status" value="NOT_ANNOTATED_CDS"/>
    <property type="molecule type" value="Genomic_DNA"/>
</dbReference>
<dbReference type="GeneTree" id="ENSGT00940000162290"/>
<protein>
    <recommendedName>
        <fullName evidence="20">SET domain containing 1A, histone lysine methyltransferase</fullName>
    </recommendedName>
</protein>
<feature type="compositionally biased region" description="Acidic residues" evidence="14">
    <location>
        <begin position="934"/>
        <end position="943"/>
    </location>
</feature>
<dbReference type="SMART" id="SM00508">
    <property type="entry name" value="PostSET"/>
    <property type="match status" value="1"/>
</dbReference>
<evidence type="ECO:0008006" key="20">
    <source>
        <dbReference type="Google" id="ProtNLM"/>
    </source>
</evidence>
<dbReference type="PANTHER" id="PTHR45814:SF3">
    <property type="entry name" value="HISTONE-LYSINE N-METHYLTRANSFERASE SETD1A"/>
    <property type="match status" value="1"/>
</dbReference>
<feature type="domain" description="RRM" evidence="15">
    <location>
        <begin position="68"/>
        <end position="156"/>
    </location>
</feature>
<evidence type="ECO:0000256" key="9">
    <source>
        <dbReference type="ARBA" id="ARBA00023015"/>
    </source>
</evidence>
<keyword evidence="5" id="KW-0808">Transferase</keyword>
<dbReference type="InterPro" id="IPR035979">
    <property type="entry name" value="RBD_domain_sf"/>
</dbReference>
<evidence type="ECO:0000256" key="11">
    <source>
        <dbReference type="ARBA" id="ARBA00023163"/>
    </source>
</evidence>
<proteinExistence type="predicted"/>
<dbReference type="PROSITE" id="PS50280">
    <property type="entry name" value="SET"/>
    <property type="match status" value="1"/>
</dbReference>
<dbReference type="InterPro" id="IPR012677">
    <property type="entry name" value="Nucleotide-bd_a/b_plait_sf"/>
</dbReference>
<feature type="compositionally biased region" description="Acidic residues" evidence="14">
    <location>
        <begin position="984"/>
        <end position="1000"/>
    </location>
</feature>
<accession>K7FBN8</accession>
<dbReference type="GO" id="GO:2000648">
    <property type="term" value="P:positive regulation of stem cell proliferation"/>
    <property type="evidence" value="ECO:0007669"/>
    <property type="project" value="Ensembl"/>
</dbReference>
<evidence type="ECO:0000259" key="15">
    <source>
        <dbReference type="PROSITE" id="PS50102"/>
    </source>
</evidence>
<dbReference type="SMART" id="SM01291">
    <property type="entry name" value="N-SET"/>
    <property type="match status" value="1"/>
</dbReference>
<dbReference type="GO" id="GO:0019827">
    <property type="term" value="P:stem cell population maintenance"/>
    <property type="evidence" value="ECO:0007669"/>
    <property type="project" value="Ensembl"/>
</dbReference>
<feature type="compositionally biased region" description="Pro residues" evidence="14">
    <location>
        <begin position="717"/>
        <end position="731"/>
    </location>
</feature>
<dbReference type="InterPro" id="IPR024657">
    <property type="entry name" value="COMPASS_Set1_N-SET"/>
</dbReference>
<keyword evidence="11" id="KW-0804">Transcription</keyword>
<evidence type="ECO:0000256" key="14">
    <source>
        <dbReference type="SAM" id="MobiDB-lite"/>
    </source>
</evidence>
<feature type="compositionally biased region" description="Acidic residues" evidence="14">
    <location>
        <begin position="541"/>
        <end position="554"/>
    </location>
</feature>
<reference evidence="19" key="2">
    <citation type="journal article" date="2013" name="Nat. Genet.">
        <title>The draft genomes of soft-shell turtle and green sea turtle yield insights into the development and evolution of the turtle-specific body plan.</title>
        <authorList>
            <person name="Wang Z."/>
            <person name="Pascual-Anaya J."/>
            <person name="Zadissa A."/>
            <person name="Li W."/>
            <person name="Niimura Y."/>
            <person name="Huang Z."/>
            <person name="Li C."/>
            <person name="White S."/>
            <person name="Xiong Z."/>
            <person name="Fang D."/>
            <person name="Wang B."/>
            <person name="Ming Y."/>
            <person name="Chen Y."/>
            <person name="Zheng Y."/>
            <person name="Kuraku S."/>
            <person name="Pignatelli M."/>
            <person name="Herrero J."/>
            <person name="Beal K."/>
            <person name="Nozawa M."/>
            <person name="Li Q."/>
            <person name="Wang J."/>
            <person name="Zhang H."/>
            <person name="Yu L."/>
            <person name="Shigenobu S."/>
            <person name="Wang J."/>
            <person name="Liu J."/>
            <person name="Flicek P."/>
            <person name="Searle S."/>
            <person name="Wang J."/>
            <person name="Kuratani S."/>
            <person name="Yin Y."/>
            <person name="Aken B."/>
            <person name="Zhang G."/>
            <person name="Irie N."/>
        </authorList>
    </citation>
    <scope>NUCLEOTIDE SEQUENCE [LARGE SCALE GENOMIC DNA]</scope>
    <source>
        <strain evidence="19">Daiwa-1</strain>
    </source>
</reference>
<evidence type="ECO:0000256" key="10">
    <source>
        <dbReference type="ARBA" id="ARBA00023159"/>
    </source>
</evidence>
<feature type="compositionally biased region" description="Pro residues" evidence="14">
    <location>
        <begin position="353"/>
        <end position="370"/>
    </location>
</feature>
<dbReference type="InterPro" id="IPR037841">
    <property type="entry name" value="SET_SETD1A/B"/>
</dbReference>
<evidence type="ECO:0000259" key="17">
    <source>
        <dbReference type="PROSITE" id="PS50868"/>
    </source>
</evidence>
<feature type="compositionally biased region" description="Acidic residues" evidence="14">
    <location>
        <begin position="1191"/>
        <end position="1201"/>
    </location>
</feature>
<dbReference type="GO" id="GO:0032259">
    <property type="term" value="P:methylation"/>
    <property type="evidence" value="ECO:0007669"/>
    <property type="project" value="UniProtKB-KW"/>
</dbReference>
<feature type="compositionally biased region" description="Polar residues" evidence="14">
    <location>
        <begin position="209"/>
        <end position="257"/>
    </location>
</feature>
<dbReference type="GO" id="GO:1902275">
    <property type="term" value="P:regulation of chromatin organization"/>
    <property type="evidence" value="ECO:0007669"/>
    <property type="project" value="Ensembl"/>
</dbReference>
<dbReference type="Pfam" id="PF11764">
    <property type="entry name" value="N-SET"/>
    <property type="match status" value="1"/>
</dbReference>
<dbReference type="InterPro" id="IPR000504">
    <property type="entry name" value="RRM_dom"/>
</dbReference>
<feature type="compositionally biased region" description="Low complexity" evidence="14">
    <location>
        <begin position="426"/>
        <end position="437"/>
    </location>
</feature>
<dbReference type="Pfam" id="PF00076">
    <property type="entry name" value="RRM_1"/>
    <property type="match status" value="1"/>
</dbReference>
<dbReference type="HOGENOM" id="CLU_001226_0_0_1"/>
<evidence type="ECO:0000256" key="13">
    <source>
        <dbReference type="PROSITE-ProRule" id="PRU00176"/>
    </source>
</evidence>
<evidence type="ECO:0000313" key="18">
    <source>
        <dbReference type="Ensembl" id="ENSPSIP00000005448.1"/>
    </source>
</evidence>
<feature type="compositionally biased region" description="Polar residues" evidence="14">
    <location>
        <begin position="265"/>
        <end position="283"/>
    </location>
</feature>
<dbReference type="Gene3D" id="3.30.70.330">
    <property type="match status" value="1"/>
</dbReference>
<dbReference type="SMART" id="SM00360">
    <property type="entry name" value="RRM"/>
    <property type="match status" value="1"/>
</dbReference>
<dbReference type="GO" id="GO:2000179">
    <property type="term" value="P:positive regulation of neural precursor cell proliferation"/>
    <property type="evidence" value="ECO:0007669"/>
    <property type="project" value="Ensembl"/>
</dbReference>
<name>K7FBN8_PELSI</name>
<reference evidence="18" key="4">
    <citation type="submission" date="2025-09" db="UniProtKB">
        <authorList>
            <consortium name="Ensembl"/>
        </authorList>
    </citation>
    <scope>IDENTIFICATION</scope>
</reference>
<dbReference type="SUPFAM" id="SSF82199">
    <property type="entry name" value="SET domain"/>
    <property type="match status" value="1"/>
</dbReference>
<dbReference type="GO" id="GO:0072089">
    <property type="term" value="P:stem cell proliferation"/>
    <property type="evidence" value="ECO:0007669"/>
    <property type="project" value="Ensembl"/>
</dbReference>
<dbReference type="Pfam" id="PF00856">
    <property type="entry name" value="SET"/>
    <property type="match status" value="1"/>
</dbReference>
<dbReference type="InterPro" id="IPR034467">
    <property type="entry name" value="Set1A_RRM"/>
</dbReference>
<feature type="region of interest" description="Disordered" evidence="14">
    <location>
        <begin position="1275"/>
        <end position="1368"/>
    </location>
</feature>
<dbReference type="PROSITE" id="PS50868">
    <property type="entry name" value="POST_SET"/>
    <property type="match status" value="1"/>
</dbReference>
<feature type="region of interest" description="Disordered" evidence="14">
    <location>
        <begin position="178"/>
        <end position="457"/>
    </location>
</feature>
<feature type="compositionally biased region" description="Polar residues" evidence="14">
    <location>
        <begin position="951"/>
        <end position="966"/>
    </location>
</feature>
<dbReference type="InterPro" id="IPR044570">
    <property type="entry name" value="Set1-like"/>
</dbReference>
<dbReference type="GO" id="GO:0042800">
    <property type="term" value="F:histone H3K4 methyltransferase activity"/>
    <property type="evidence" value="ECO:0007669"/>
    <property type="project" value="Ensembl"/>
</dbReference>